<dbReference type="GO" id="GO:0006325">
    <property type="term" value="P:chromatin organization"/>
    <property type="evidence" value="ECO:0007669"/>
    <property type="project" value="UniProtKB-KW"/>
</dbReference>
<evidence type="ECO:0000256" key="4">
    <source>
        <dbReference type="ARBA" id="ARBA00022833"/>
    </source>
</evidence>
<comment type="subcellular location">
    <subcellularLocation>
        <location evidence="1 10">Nucleus</location>
    </subcellularLocation>
</comment>
<evidence type="ECO:0000256" key="9">
    <source>
        <dbReference type="ARBA" id="ARBA00023242"/>
    </source>
</evidence>
<dbReference type="Pfam" id="PF08209">
    <property type="entry name" value="Sgf11"/>
    <property type="match status" value="1"/>
</dbReference>
<keyword evidence="2" id="KW-0479">Metal-binding</keyword>
<dbReference type="AlphaFoldDB" id="A0A9Q3CEP8"/>
<dbReference type="GO" id="GO:0070461">
    <property type="term" value="C:SAGA-type complex"/>
    <property type="evidence" value="ECO:0007669"/>
    <property type="project" value="UniProtKB-ARBA"/>
</dbReference>
<keyword evidence="7 10" id="KW-0010">Activator</keyword>
<dbReference type="Gene3D" id="3.30.160.60">
    <property type="entry name" value="Classic Zinc Finger"/>
    <property type="match status" value="1"/>
</dbReference>
<dbReference type="Proteomes" id="UP000765509">
    <property type="component" value="Unassembled WGS sequence"/>
</dbReference>
<evidence type="ECO:0000313" key="12">
    <source>
        <dbReference type="EMBL" id="MBW0482689.1"/>
    </source>
</evidence>
<sequence>MDEGYKDETGGGFLPSSFPVSSIKLVFWPQSDHRQPILGGSGPWSSSSHFEAKGLAGSPLVFWIMDELVQTIFNGLLEEIVWKVGVLEYKRAKSFRVYSAEQEQHAIEKKSGNDKHHPEPSHVCPICGREVSAIRFAPHLSKCLGIGGRGLSVKKPVKSEPGEADSTTKSSSHPSSDPSTGAGKKLTGNLKRRGRPPKKPPAVTLTPAEHEALLSNAINNATQRLHLQGIGLPLSSSIKLPPAAPHPLSQSHVATPPPPKIKKKKKKKQEPTRHRSRNSSQASSSSDSEEEEECEGDEEGEEPEVATQERLTPARQAEEEEVEEGVASEHQGASIASPGPPPQNTVVTRERPLLKRRSSSQADSTDGSDSD</sequence>
<evidence type="ECO:0000256" key="7">
    <source>
        <dbReference type="ARBA" id="ARBA00023159"/>
    </source>
</evidence>
<evidence type="ECO:0000256" key="10">
    <source>
        <dbReference type="RuleBase" id="RU261113"/>
    </source>
</evidence>
<proteinExistence type="inferred from homology"/>
<accession>A0A9Q3CEP8</accession>
<evidence type="ECO:0000256" key="3">
    <source>
        <dbReference type="ARBA" id="ARBA00022771"/>
    </source>
</evidence>
<evidence type="ECO:0000256" key="5">
    <source>
        <dbReference type="ARBA" id="ARBA00022853"/>
    </source>
</evidence>
<keyword evidence="6" id="KW-0805">Transcription regulation</keyword>
<evidence type="ECO:0000256" key="6">
    <source>
        <dbReference type="ARBA" id="ARBA00023015"/>
    </source>
</evidence>
<evidence type="ECO:0000256" key="11">
    <source>
        <dbReference type="SAM" id="MobiDB-lite"/>
    </source>
</evidence>
<feature type="compositionally biased region" description="Acidic residues" evidence="11">
    <location>
        <begin position="287"/>
        <end position="304"/>
    </location>
</feature>
<keyword evidence="8" id="KW-0804">Transcription</keyword>
<feature type="region of interest" description="Disordered" evidence="11">
    <location>
        <begin position="241"/>
        <end position="371"/>
    </location>
</feature>
<evidence type="ECO:0000313" key="13">
    <source>
        <dbReference type="Proteomes" id="UP000765509"/>
    </source>
</evidence>
<reference evidence="12" key="1">
    <citation type="submission" date="2021-03" db="EMBL/GenBank/DDBJ databases">
        <title>Draft genome sequence of rust myrtle Austropuccinia psidii MF-1, a brazilian biotype.</title>
        <authorList>
            <person name="Quecine M.C."/>
            <person name="Pachon D.M.R."/>
            <person name="Bonatelli M.L."/>
            <person name="Correr F.H."/>
            <person name="Franceschini L.M."/>
            <person name="Leite T.F."/>
            <person name="Margarido G.R.A."/>
            <person name="Almeida C.A."/>
            <person name="Ferrarezi J.A."/>
            <person name="Labate C.A."/>
        </authorList>
    </citation>
    <scope>NUCLEOTIDE SEQUENCE</scope>
    <source>
        <strain evidence="12">MF-1</strain>
    </source>
</reference>
<keyword evidence="5" id="KW-0156">Chromatin regulator</keyword>
<evidence type="ECO:0000256" key="1">
    <source>
        <dbReference type="ARBA" id="ARBA00004123"/>
    </source>
</evidence>
<comment type="similarity">
    <text evidence="10">Belongs to the SGF11 family.</text>
</comment>
<organism evidence="12 13">
    <name type="scientific">Austropuccinia psidii MF-1</name>
    <dbReference type="NCBI Taxonomy" id="1389203"/>
    <lineage>
        <taxon>Eukaryota</taxon>
        <taxon>Fungi</taxon>
        <taxon>Dikarya</taxon>
        <taxon>Basidiomycota</taxon>
        <taxon>Pucciniomycotina</taxon>
        <taxon>Pucciniomycetes</taxon>
        <taxon>Pucciniales</taxon>
        <taxon>Sphaerophragmiaceae</taxon>
        <taxon>Austropuccinia</taxon>
    </lineage>
</organism>
<protein>
    <recommendedName>
        <fullName evidence="10">SAGA-associated factor 11</fullName>
    </recommendedName>
</protein>
<comment type="caution">
    <text evidence="12">The sequence shown here is derived from an EMBL/GenBank/DDBJ whole genome shotgun (WGS) entry which is preliminary data.</text>
</comment>
<name>A0A9Q3CEP8_9BASI</name>
<keyword evidence="4" id="KW-0862">Zinc</keyword>
<evidence type="ECO:0000256" key="8">
    <source>
        <dbReference type="ARBA" id="ARBA00023163"/>
    </source>
</evidence>
<dbReference type="EMBL" id="AVOT02006892">
    <property type="protein sequence ID" value="MBW0482689.1"/>
    <property type="molecule type" value="Genomic_DNA"/>
</dbReference>
<keyword evidence="3" id="KW-0863">Zinc-finger</keyword>
<dbReference type="GO" id="GO:0008270">
    <property type="term" value="F:zinc ion binding"/>
    <property type="evidence" value="ECO:0007669"/>
    <property type="project" value="UniProtKB-KW"/>
</dbReference>
<dbReference type="GO" id="GO:0005634">
    <property type="term" value="C:nucleus"/>
    <property type="evidence" value="ECO:0007669"/>
    <property type="project" value="UniProtKB-SubCell"/>
</dbReference>
<dbReference type="InterPro" id="IPR013246">
    <property type="entry name" value="SAGA_su_Sgf11"/>
</dbReference>
<dbReference type="OrthoDB" id="21557at2759"/>
<feature type="region of interest" description="Disordered" evidence="11">
    <location>
        <begin position="152"/>
        <end position="205"/>
    </location>
</feature>
<gene>
    <name evidence="12" type="ORF">O181_022404</name>
</gene>
<keyword evidence="9" id="KW-0539">Nucleus</keyword>
<feature type="compositionally biased region" description="Low complexity" evidence="11">
    <location>
        <begin position="165"/>
        <end position="180"/>
    </location>
</feature>
<evidence type="ECO:0000256" key="2">
    <source>
        <dbReference type="ARBA" id="ARBA00022723"/>
    </source>
</evidence>
<keyword evidence="13" id="KW-1185">Reference proteome</keyword>